<evidence type="ECO:0000259" key="8">
    <source>
        <dbReference type="Pfam" id="PF00082"/>
    </source>
</evidence>
<dbReference type="Gene3D" id="2.60.120.260">
    <property type="entry name" value="Galactose-binding domain-like"/>
    <property type="match status" value="2"/>
</dbReference>
<comment type="similarity">
    <text evidence="1 5">Belongs to the peptidase S8 family.</text>
</comment>
<evidence type="ECO:0000313" key="11">
    <source>
        <dbReference type="EMBL" id="MBO7747635.1"/>
    </source>
</evidence>
<dbReference type="SUPFAM" id="SSF89260">
    <property type="entry name" value="Collagen-binding domain"/>
    <property type="match status" value="1"/>
</dbReference>
<dbReference type="InterPro" id="IPR054399">
    <property type="entry name" value="Fervidolysin-like_N_prodom"/>
</dbReference>
<evidence type="ECO:0000256" key="5">
    <source>
        <dbReference type="PROSITE-ProRule" id="PRU01240"/>
    </source>
</evidence>
<feature type="compositionally biased region" description="Basic and acidic residues" evidence="6">
    <location>
        <begin position="163"/>
        <end position="176"/>
    </location>
</feature>
<comment type="caution">
    <text evidence="11">The sequence shown here is derived from an EMBL/GenBank/DDBJ whole genome shotgun (WGS) entry which is preliminary data.</text>
</comment>
<evidence type="ECO:0000259" key="10">
    <source>
        <dbReference type="Pfam" id="PF22148"/>
    </source>
</evidence>
<dbReference type="InterPro" id="IPR023827">
    <property type="entry name" value="Peptidase_S8_Asp-AS"/>
</dbReference>
<dbReference type="InterPro" id="IPR036852">
    <property type="entry name" value="Peptidase_S8/S53_dom_sf"/>
</dbReference>
<keyword evidence="12" id="KW-1185">Reference proteome</keyword>
<evidence type="ECO:0000256" key="4">
    <source>
        <dbReference type="ARBA" id="ARBA00022825"/>
    </source>
</evidence>
<dbReference type="Proteomes" id="UP000670947">
    <property type="component" value="Unassembled WGS sequence"/>
</dbReference>
<proteinExistence type="inferred from homology"/>
<feature type="domain" description="Peptidase S8/S53" evidence="8">
    <location>
        <begin position="243"/>
        <end position="451"/>
    </location>
</feature>
<dbReference type="PRINTS" id="PR00723">
    <property type="entry name" value="SUBTILISIN"/>
</dbReference>
<evidence type="ECO:0000256" key="3">
    <source>
        <dbReference type="ARBA" id="ARBA00022801"/>
    </source>
</evidence>
<dbReference type="Pfam" id="PF00082">
    <property type="entry name" value="Peptidase_S8"/>
    <property type="match status" value="1"/>
</dbReference>
<evidence type="ECO:0000259" key="9">
    <source>
        <dbReference type="Pfam" id="PF04151"/>
    </source>
</evidence>
<dbReference type="InterPro" id="IPR015500">
    <property type="entry name" value="Peptidase_S8_subtilisin-rel"/>
</dbReference>
<feature type="domain" description="Peptidase C-terminal archaeal/bacterial" evidence="9">
    <location>
        <begin position="787"/>
        <end position="860"/>
    </location>
</feature>
<dbReference type="InterPro" id="IPR022398">
    <property type="entry name" value="Peptidase_S8_His-AS"/>
</dbReference>
<dbReference type="CDD" id="cd07473">
    <property type="entry name" value="Peptidases_S8_Subtilisin_like"/>
    <property type="match status" value="1"/>
</dbReference>
<dbReference type="PANTHER" id="PTHR43806">
    <property type="entry name" value="PEPTIDASE S8"/>
    <property type="match status" value="1"/>
</dbReference>
<evidence type="ECO:0000256" key="6">
    <source>
        <dbReference type="SAM" id="MobiDB-lite"/>
    </source>
</evidence>
<dbReference type="Gene3D" id="3.40.50.200">
    <property type="entry name" value="Peptidase S8/S53 domain"/>
    <property type="match status" value="2"/>
</dbReference>
<dbReference type="PANTHER" id="PTHR43806:SF11">
    <property type="entry name" value="CEREVISIN-RELATED"/>
    <property type="match status" value="1"/>
</dbReference>
<comment type="caution">
    <text evidence="5">Lacks conserved residue(s) required for the propagation of feature annotation.</text>
</comment>
<dbReference type="InterPro" id="IPR034204">
    <property type="entry name" value="PfSUB1-like_cat_dom"/>
</dbReference>
<reference evidence="11 12" key="1">
    <citation type="submission" date="2021-03" db="EMBL/GenBank/DDBJ databases">
        <title>Paenibacillus artemisicola MWE-103 whole genome sequence.</title>
        <authorList>
            <person name="Ham Y.J."/>
        </authorList>
    </citation>
    <scope>NUCLEOTIDE SEQUENCE [LARGE SCALE GENOMIC DNA]</scope>
    <source>
        <strain evidence="11 12">MWE-103</strain>
    </source>
</reference>
<evidence type="ECO:0000313" key="12">
    <source>
        <dbReference type="Proteomes" id="UP000670947"/>
    </source>
</evidence>
<organism evidence="11 12">
    <name type="scientific">Paenibacillus artemisiicola</name>
    <dbReference type="NCBI Taxonomy" id="1172618"/>
    <lineage>
        <taxon>Bacteria</taxon>
        <taxon>Bacillati</taxon>
        <taxon>Bacillota</taxon>
        <taxon>Bacilli</taxon>
        <taxon>Bacillales</taxon>
        <taxon>Paenibacillaceae</taxon>
        <taxon>Paenibacillus</taxon>
    </lineage>
</organism>
<evidence type="ECO:0000256" key="7">
    <source>
        <dbReference type="SAM" id="SignalP"/>
    </source>
</evidence>
<dbReference type="RefSeq" id="WP_208850279.1">
    <property type="nucleotide sequence ID" value="NZ_JAGGDJ010000037.1"/>
</dbReference>
<evidence type="ECO:0000256" key="1">
    <source>
        <dbReference type="ARBA" id="ARBA00011073"/>
    </source>
</evidence>
<dbReference type="EMBL" id="JAGGDJ010000037">
    <property type="protein sequence ID" value="MBO7747635.1"/>
    <property type="molecule type" value="Genomic_DNA"/>
</dbReference>
<feature type="signal peptide" evidence="7">
    <location>
        <begin position="1"/>
        <end position="25"/>
    </location>
</feature>
<dbReference type="PROSITE" id="PS00137">
    <property type="entry name" value="SUBTILASE_HIS"/>
    <property type="match status" value="1"/>
</dbReference>
<dbReference type="PROSITE" id="PS00136">
    <property type="entry name" value="SUBTILASE_ASP"/>
    <property type="match status" value="1"/>
</dbReference>
<feature type="compositionally biased region" description="Low complexity" evidence="6">
    <location>
        <begin position="177"/>
        <end position="188"/>
    </location>
</feature>
<dbReference type="PROSITE" id="PS51892">
    <property type="entry name" value="SUBTILASE"/>
    <property type="match status" value="1"/>
</dbReference>
<dbReference type="InterPro" id="IPR007280">
    <property type="entry name" value="Peptidase_C_arc/bac"/>
</dbReference>
<dbReference type="InterPro" id="IPR000209">
    <property type="entry name" value="Peptidase_S8/S53_dom"/>
</dbReference>
<feature type="region of interest" description="Disordered" evidence="6">
    <location>
        <begin position="39"/>
        <end position="72"/>
    </location>
</feature>
<feature type="region of interest" description="Disordered" evidence="6">
    <location>
        <begin position="152"/>
        <end position="191"/>
    </location>
</feature>
<keyword evidence="7" id="KW-0732">Signal</keyword>
<feature type="chain" id="PRO_5046307014" evidence="7">
    <location>
        <begin position="26"/>
        <end position="1130"/>
    </location>
</feature>
<dbReference type="SUPFAM" id="SSF52743">
    <property type="entry name" value="Subtilisin-like"/>
    <property type="match status" value="2"/>
</dbReference>
<feature type="domain" description="Fervidolysin-like N-terminal prodomain" evidence="10">
    <location>
        <begin position="79"/>
        <end position="142"/>
    </location>
</feature>
<dbReference type="InterPro" id="IPR050131">
    <property type="entry name" value="Peptidase_S8_subtilisin-like"/>
</dbReference>
<sequence length="1130" mass="118830">MKRELVKKSIAIAAFSSLLIGSASPALVRAAGTDARKSAWTAETAPKENAVQVAPRAGEPNAAEKPVLPGKADPAASGGRIIVKYKPGFRAASASILPSAKTKSSLALPEAGASLVQLANPADTAQVLEALNKDPNVLFAEPDFRINASRLRTEGAQASAPAKDAKESKDAKDAKTAKAAKAVKAPESGSPDDTYFPLQWALRNTGQVPPFNYNDPLLEGHPGPAGLDVKAPEAWTVSQGSPDVTVAVIDTGVQPDHPDLTGSIWTNPKERAGNGIDDDGNGFVDDVHGWNFAGGSNETYSEIDGDAHGTAVAGLISAAANNGTGLAGVAPDVTIMPVKYVGGGYGYVSDLIKAIAYAETNGAQIAYLNAESYDYSQALKDAIDASSMLFVAGSGDYGVNTDGIPSYPASFDSPNILSVTGIDNEGRLAAYANTGYKSVDVAAPGEAVAATVPVSNPGLAAEIADPANGSKVIFNGIAFENILDDEDADYDYRQDAFDAAMDYLGASKYDPDKKILLVQDDLSNYTEIPSSSKLAKYTDLLADYAGQVDVVQSAPDGGDGPSAGQMRDYDAVIWFTGMADRYYVSNLTENDRGSLTDFIQGGGHLMLTGTNVLNGPTEEGGEEASSIIDTPFVKDVLHLAFVNQYFYDKAVGLPDTIYAYKEYPLDEDKDSYNWIISRDPSIAKIDLMSIAEDFEGSSYAYARGTDIAAAQAAGAAALVLSQDESLSALAAKQRVVNSGTRLSSLTGKTASGRLIDAYQALTDDDVPGTPFPGGSVSNRLDDAADRNDVFAVELHAGEEVSLALTGDAGTDFDLYLYAPEAATVESNANLLAYSENEKTSKESIAYKVTRSGTYYVDVYAHKGKGAYALTFATDNGIGGYEDTSKSLAFAGNWTSMTGGAYTGGSMKRIDAEGSVEFAFDGSYFAWIGSKNPQQGIADVYVDGKLAASPSLYAAKPLDKQTVFEKQLPDGRHAVKIVWTGKHDPKAKKSDPTFINVDAFDVKRLLQESDYGVAFAGQWTMTYGAKHFGGKSAYSTQTGSSATVAFEGTKATVYANVGKDRGKANVYIDGELATPDAIDLYEAADRDRAVVFESGTLSPGKHTLKIVNLGQKNPLSRGTVVSLDAVAIAAE</sequence>
<evidence type="ECO:0000256" key="2">
    <source>
        <dbReference type="ARBA" id="ARBA00022670"/>
    </source>
</evidence>
<gene>
    <name evidence="11" type="ORF">I8J29_25945</name>
</gene>
<protein>
    <submittedName>
        <fullName evidence="11">S8 family serine peptidase</fullName>
    </submittedName>
</protein>
<keyword evidence="2" id="KW-0645">Protease</keyword>
<accession>A0ABS3WH69</accession>
<dbReference type="Pfam" id="PF22148">
    <property type="entry name" value="Fervidolysin_NPro-like"/>
    <property type="match status" value="1"/>
</dbReference>
<dbReference type="Gene3D" id="2.60.120.380">
    <property type="match status" value="1"/>
</dbReference>
<name>A0ABS3WH69_9BACL</name>
<keyword evidence="4" id="KW-0720">Serine protease</keyword>
<keyword evidence="3" id="KW-0378">Hydrolase</keyword>
<dbReference type="Pfam" id="PF04151">
    <property type="entry name" value="PPC"/>
    <property type="match status" value="1"/>
</dbReference>